<evidence type="ECO:0000313" key="3">
    <source>
        <dbReference type="WBParaSite" id="nRc.2.0.1.t19285-RA"/>
    </source>
</evidence>
<protein>
    <submittedName>
        <fullName evidence="3">Uncharacterized protein</fullName>
    </submittedName>
</protein>
<feature type="transmembrane region" description="Helical" evidence="1">
    <location>
        <begin position="33"/>
        <end position="52"/>
    </location>
</feature>
<reference evidence="3" key="1">
    <citation type="submission" date="2022-11" db="UniProtKB">
        <authorList>
            <consortium name="WormBaseParasite"/>
        </authorList>
    </citation>
    <scope>IDENTIFICATION</scope>
</reference>
<keyword evidence="1" id="KW-1133">Transmembrane helix</keyword>
<evidence type="ECO:0000313" key="2">
    <source>
        <dbReference type="Proteomes" id="UP000887565"/>
    </source>
</evidence>
<keyword evidence="2" id="KW-1185">Reference proteome</keyword>
<accession>A0A915IYU0</accession>
<evidence type="ECO:0000256" key="1">
    <source>
        <dbReference type="SAM" id="Phobius"/>
    </source>
</evidence>
<keyword evidence="1" id="KW-0812">Transmembrane</keyword>
<dbReference type="AlphaFoldDB" id="A0A915IYU0"/>
<proteinExistence type="predicted"/>
<organism evidence="2 3">
    <name type="scientific">Romanomermis culicivorax</name>
    <name type="common">Nematode worm</name>
    <dbReference type="NCBI Taxonomy" id="13658"/>
    <lineage>
        <taxon>Eukaryota</taxon>
        <taxon>Metazoa</taxon>
        <taxon>Ecdysozoa</taxon>
        <taxon>Nematoda</taxon>
        <taxon>Enoplea</taxon>
        <taxon>Dorylaimia</taxon>
        <taxon>Mermithida</taxon>
        <taxon>Mermithoidea</taxon>
        <taxon>Mermithidae</taxon>
        <taxon>Romanomermis</taxon>
    </lineage>
</organism>
<sequence>MHGTAHSSQKCTEKLDEVSKLVSIGGENLSNKSISLTIILSALVYLLTIIVYSNQNYILNKLTSNEKATRSDHWSF</sequence>
<name>A0A915IYU0_ROMCU</name>
<dbReference type="WBParaSite" id="nRc.2.0.1.t19285-RA">
    <property type="protein sequence ID" value="nRc.2.0.1.t19285-RA"/>
    <property type="gene ID" value="nRc.2.0.1.g19285"/>
</dbReference>
<keyword evidence="1" id="KW-0472">Membrane</keyword>
<dbReference type="Proteomes" id="UP000887565">
    <property type="component" value="Unplaced"/>
</dbReference>